<comment type="caution">
    <text evidence="5">The sequence shown here is derived from an EMBL/GenBank/DDBJ whole genome shotgun (WGS) entry which is preliminary data.</text>
</comment>
<dbReference type="Gene3D" id="1.10.1280.10">
    <property type="entry name" value="Di-copper center containing domain from catechol oxidase"/>
    <property type="match status" value="2"/>
</dbReference>
<dbReference type="InterPro" id="IPR008922">
    <property type="entry name" value="Di-copper_centre_dom_sf"/>
</dbReference>
<evidence type="ECO:0000256" key="2">
    <source>
        <dbReference type="ARBA" id="ARBA00023008"/>
    </source>
</evidence>
<dbReference type="PROSITE" id="PS00498">
    <property type="entry name" value="TYROSINASE_2"/>
    <property type="match status" value="1"/>
</dbReference>
<name>A0ABQ7HXA7_9MICR</name>
<keyword evidence="2" id="KW-0186">Copper</keyword>
<organism evidence="5 6">
    <name type="scientific">Astathelohania contejeani</name>
    <dbReference type="NCBI Taxonomy" id="164912"/>
    <lineage>
        <taxon>Eukaryota</taxon>
        <taxon>Fungi</taxon>
        <taxon>Fungi incertae sedis</taxon>
        <taxon>Microsporidia</taxon>
        <taxon>Astathelohaniidae</taxon>
        <taxon>Astathelohania</taxon>
    </lineage>
</organism>
<evidence type="ECO:0000259" key="3">
    <source>
        <dbReference type="PROSITE" id="PS00497"/>
    </source>
</evidence>
<gene>
    <name evidence="5" type="primary">melC2</name>
    <name evidence="5" type="ORF">TCON_2014</name>
</gene>
<evidence type="ECO:0000259" key="4">
    <source>
        <dbReference type="PROSITE" id="PS00498"/>
    </source>
</evidence>
<proteinExistence type="predicted"/>
<dbReference type="Pfam" id="PF00264">
    <property type="entry name" value="Tyrosinase"/>
    <property type="match status" value="2"/>
</dbReference>
<feature type="domain" description="Tyrosinase copper-binding" evidence="4">
    <location>
        <begin position="196"/>
        <end position="207"/>
    </location>
</feature>
<dbReference type="PROSITE" id="PS00497">
    <property type="entry name" value="TYROSINASE_1"/>
    <property type="match status" value="1"/>
</dbReference>
<accession>A0ABQ7HXA7</accession>
<dbReference type="PANTHER" id="PTHR11474">
    <property type="entry name" value="TYROSINASE FAMILY MEMBER"/>
    <property type="match status" value="1"/>
</dbReference>
<dbReference type="Proteomes" id="UP001516464">
    <property type="component" value="Unassembled WGS sequence"/>
</dbReference>
<dbReference type="InterPro" id="IPR002227">
    <property type="entry name" value="Tyrosinase_Cu-bd"/>
</dbReference>
<reference evidence="5 6" key="1">
    <citation type="submission" date="2019-01" db="EMBL/GenBank/DDBJ databases">
        <title>Genomes sequencing and comparative genomics of infectious freshwater microsporidia, Cucumispora dikerogammari and Thelohania contejeani.</title>
        <authorList>
            <person name="Cormier A."/>
            <person name="Giraud I."/>
            <person name="Wattier R."/>
            <person name="Teixeira M."/>
            <person name="Grandjean F."/>
            <person name="Rigaud T."/>
            <person name="Cordaux R."/>
        </authorList>
    </citation>
    <scope>NUCLEOTIDE SEQUENCE [LARGE SCALE GENOMIC DNA]</scope>
    <source>
        <strain evidence="5">T1</strain>
        <tissue evidence="5">Spores</tissue>
    </source>
</reference>
<feature type="domain" description="Tyrosinase copper-binding" evidence="3">
    <location>
        <begin position="66"/>
        <end position="83"/>
    </location>
</feature>
<dbReference type="EMBL" id="SBIQ01000183">
    <property type="protein sequence ID" value="KAF7682773.1"/>
    <property type="molecule type" value="Genomic_DNA"/>
</dbReference>
<dbReference type="PANTHER" id="PTHR11474:SF126">
    <property type="entry name" value="TYROSINASE-LIKE PROTEIN TYR-1-RELATED"/>
    <property type="match status" value="1"/>
</dbReference>
<protein>
    <submittedName>
        <fullName evidence="5">Tyrosinase</fullName>
    </submittedName>
</protein>
<sequence length="315" mass="38238">MMYEFIVFIHLVSSKKLCHKYLIRKEIRDMTNDEWIKYKNAVMKLREEGVFDELSQIHNTVAAYAHNHPRFLPWHRMFLLYFESMLQFFSNDQSISVPYWDWTIDCEDPSKSIIFDEKYWGGKICFEVGYPEKHCLARNENDIDPFYSMAQINKIINRKMKYDEFRDILELVPHAIVHFNVGGKKGDMAMMYSTNDPIFWHHHSFIDYLWHKKQAKNLKSYENNGNETLFPFDKQIKDVLDINDCCIKYKEYKPFKINSKGEGKASRLSEEFIKRHGYDSKKVRMYEDYLISETKKRNIIYRFIKYIWDKIFFWI</sequence>
<evidence type="ECO:0000256" key="1">
    <source>
        <dbReference type="ARBA" id="ARBA00022723"/>
    </source>
</evidence>
<keyword evidence="1" id="KW-0479">Metal-binding</keyword>
<evidence type="ECO:0000313" key="6">
    <source>
        <dbReference type="Proteomes" id="UP001516464"/>
    </source>
</evidence>
<evidence type="ECO:0000313" key="5">
    <source>
        <dbReference type="EMBL" id="KAF7682773.1"/>
    </source>
</evidence>
<dbReference type="SUPFAM" id="SSF48056">
    <property type="entry name" value="Di-copper centre-containing domain"/>
    <property type="match status" value="1"/>
</dbReference>
<dbReference type="PRINTS" id="PR00092">
    <property type="entry name" value="TYROSINASE"/>
</dbReference>
<keyword evidence="6" id="KW-1185">Reference proteome</keyword>
<dbReference type="InterPro" id="IPR050316">
    <property type="entry name" value="Tyrosinase/Hemocyanin"/>
</dbReference>